<proteinExistence type="predicted"/>
<dbReference type="EMBL" id="MK697702">
    <property type="protein sequence ID" value="QHR91600.1"/>
    <property type="molecule type" value="Genomic_DNA"/>
</dbReference>
<evidence type="ECO:0000313" key="1">
    <source>
        <dbReference type="EMBL" id="QHR91600.1"/>
    </source>
</evidence>
<protein>
    <submittedName>
        <fullName evidence="1">Uncharacterized protein</fullName>
    </submittedName>
</protein>
<keyword evidence="1" id="KW-0496">Mitochondrion</keyword>
<reference evidence="1" key="1">
    <citation type="submission" date="2019-03" db="EMBL/GenBank/DDBJ databases">
        <title>Largest Complete Mitochondrial Genome of a Gymnosperm, Sitka Spruce (Picea sitchensis), Indicates Complex Physical Structure.</title>
        <authorList>
            <person name="Jackman S.D."/>
            <person name="Coombe L."/>
            <person name="Warren R."/>
            <person name="Kirk H."/>
            <person name="Trinh E."/>
            <person name="McLeod T."/>
            <person name="Pleasance S."/>
            <person name="Pandoh P."/>
            <person name="Zhao Y."/>
            <person name="Coope R."/>
            <person name="Bousquet J."/>
            <person name="Bohlmann J.C."/>
            <person name="Jones S.J.M."/>
            <person name="Birol I."/>
        </authorList>
    </citation>
    <scope>NUCLEOTIDE SEQUENCE</scope>
    <source>
        <strain evidence="1">Q903</strain>
    </source>
</reference>
<sequence length="40" mass="4567">MAMEQDLKRTVAMDLDMGLKPLDQLGNEFELKLGWMIATL</sequence>
<name>A0A6B9XR40_PICSI</name>
<dbReference type="AlphaFoldDB" id="A0A6B9XR40"/>
<organism evidence="1">
    <name type="scientific">Picea sitchensis</name>
    <name type="common">Sitka spruce</name>
    <name type="synonym">Pinus sitchensis</name>
    <dbReference type="NCBI Taxonomy" id="3332"/>
    <lineage>
        <taxon>Eukaryota</taxon>
        <taxon>Viridiplantae</taxon>
        <taxon>Streptophyta</taxon>
        <taxon>Embryophyta</taxon>
        <taxon>Tracheophyta</taxon>
        <taxon>Spermatophyta</taxon>
        <taxon>Pinopsida</taxon>
        <taxon>Pinidae</taxon>
        <taxon>Conifers I</taxon>
        <taxon>Pinales</taxon>
        <taxon>Pinaceae</taxon>
        <taxon>Picea</taxon>
    </lineage>
</organism>
<gene>
    <name evidence="1" type="primary">orf05667</name>
    <name evidence="1" type="ORF">Q903MT_gene5635</name>
</gene>
<geneLocation type="mitochondrion" evidence="1"/>
<accession>A0A6B9XR40</accession>